<dbReference type="GeneID" id="28733897"/>
<gene>
    <name evidence="2" type="ORF">AB675_2076</name>
</gene>
<dbReference type="VEuPathDB" id="FungiDB:AB675_2076"/>
<feature type="compositionally biased region" description="Polar residues" evidence="1">
    <location>
        <begin position="208"/>
        <end position="226"/>
    </location>
</feature>
<dbReference type="EMBL" id="LFJN01000006">
    <property type="protein sequence ID" value="KPI42801.1"/>
    <property type="molecule type" value="Genomic_DNA"/>
</dbReference>
<dbReference type="OrthoDB" id="10677412at2759"/>
<protein>
    <submittedName>
        <fullName evidence="2">Uncharacterized protein</fullName>
    </submittedName>
</protein>
<feature type="region of interest" description="Disordered" evidence="1">
    <location>
        <begin position="169"/>
        <end position="378"/>
    </location>
</feature>
<feature type="region of interest" description="Disordered" evidence="1">
    <location>
        <begin position="1"/>
        <end position="87"/>
    </location>
</feature>
<accession>A0A0N0NPI8</accession>
<feature type="compositionally biased region" description="Basic and acidic residues" evidence="1">
    <location>
        <begin position="53"/>
        <end position="75"/>
    </location>
</feature>
<dbReference type="RefSeq" id="XP_018002764.1">
    <property type="nucleotide sequence ID" value="XM_018142017.1"/>
</dbReference>
<feature type="compositionally biased region" description="Basic and acidic residues" evidence="1">
    <location>
        <begin position="334"/>
        <end position="343"/>
    </location>
</feature>
<comment type="caution">
    <text evidence="2">The sequence shown here is derived from an EMBL/GenBank/DDBJ whole genome shotgun (WGS) entry which is preliminary data.</text>
</comment>
<evidence type="ECO:0000256" key="1">
    <source>
        <dbReference type="SAM" id="MobiDB-lite"/>
    </source>
</evidence>
<feature type="compositionally biased region" description="Polar residues" evidence="1">
    <location>
        <begin position="322"/>
        <end position="333"/>
    </location>
</feature>
<feature type="compositionally biased region" description="Low complexity" evidence="1">
    <location>
        <begin position="189"/>
        <end position="200"/>
    </location>
</feature>
<proteinExistence type="predicted"/>
<name>A0A0N0NPI8_9EURO</name>
<feature type="compositionally biased region" description="Basic and acidic residues" evidence="1">
    <location>
        <begin position="170"/>
        <end position="187"/>
    </location>
</feature>
<evidence type="ECO:0000313" key="3">
    <source>
        <dbReference type="Proteomes" id="UP000038010"/>
    </source>
</evidence>
<feature type="compositionally biased region" description="Polar residues" evidence="1">
    <location>
        <begin position="32"/>
        <end position="41"/>
    </location>
</feature>
<organism evidence="2 3">
    <name type="scientific">Cyphellophora attinorum</name>
    <dbReference type="NCBI Taxonomy" id="1664694"/>
    <lineage>
        <taxon>Eukaryota</taxon>
        <taxon>Fungi</taxon>
        <taxon>Dikarya</taxon>
        <taxon>Ascomycota</taxon>
        <taxon>Pezizomycotina</taxon>
        <taxon>Eurotiomycetes</taxon>
        <taxon>Chaetothyriomycetidae</taxon>
        <taxon>Chaetothyriales</taxon>
        <taxon>Cyphellophoraceae</taxon>
        <taxon>Cyphellophora</taxon>
    </lineage>
</organism>
<sequence>MATTEAQPVAMHQDSVKDNQVSTAAGDHPENKPNTNVVSPSEKSRNGVPSDATNKDASPRVKAAHEDTPSPEKANDSVSSKKIPKQFQYDPHIEHTIHATINQANKTYKTYGKIRPEEGEIRRLHKTLAQLSQLLAAKGDGVNTQSRALAYLNGPDNLDALGALNCAKADSGRSGKTHSQESRRQERIASGSSTTSGSSAPKTAGKNAVTSSNGTGQSNGQDTSVAHTDGVHDNSGSDGAVARERKSRNNGLAKTGRRQKSTTDDTPLSNTFRKAKGAFSNLPSWKNKRNKDKRLGKTQQGGNGDVVTNESSGKGQQGISGDGVTNGQTQQDSNSDKVKKDPIVTDTQELQSGVDGNDDKTTDGAPVPKVAPAVNSAA</sequence>
<evidence type="ECO:0000313" key="2">
    <source>
        <dbReference type="EMBL" id="KPI42801.1"/>
    </source>
</evidence>
<dbReference type="AlphaFoldDB" id="A0A0N0NPI8"/>
<keyword evidence="3" id="KW-1185">Reference proteome</keyword>
<dbReference type="Proteomes" id="UP000038010">
    <property type="component" value="Unassembled WGS sequence"/>
</dbReference>
<feature type="compositionally biased region" description="Basic residues" evidence="1">
    <location>
        <begin position="286"/>
        <end position="296"/>
    </location>
</feature>
<reference evidence="2 3" key="1">
    <citation type="submission" date="2015-06" db="EMBL/GenBank/DDBJ databases">
        <title>Draft genome of the ant-associated black yeast Phialophora attae CBS 131958.</title>
        <authorList>
            <person name="Moreno L.F."/>
            <person name="Stielow B.J."/>
            <person name="de Hoog S."/>
            <person name="Vicente V.A."/>
            <person name="Weiss V.A."/>
            <person name="de Vries M."/>
            <person name="Cruz L.M."/>
            <person name="Souza E.M."/>
        </authorList>
    </citation>
    <scope>NUCLEOTIDE SEQUENCE [LARGE SCALE GENOMIC DNA]</scope>
    <source>
        <strain evidence="2 3">CBS 131958</strain>
    </source>
</reference>